<proteinExistence type="predicted"/>
<accession>A0AAE4T4Z4</accession>
<name>A0AAE4T4Z4_9FLAO</name>
<dbReference type="EMBL" id="NWGY01000015">
    <property type="protein sequence ID" value="MDV3665452.1"/>
    <property type="molecule type" value="Genomic_DNA"/>
</dbReference>
<dbReference type="Proteomes" id="UP001189000">
    <property type="component" value="Unassembled WGS sequence"/>
</dbReference>
<evidence type="ECO:0000313" key="1">
    <source>
        <dbReference type="EMBL" id="MDV3665452.1"/>
    </source>
</evidence>
<protein>
    <submittedName>
        <fullName evidence="1">Uncharacterized protein</fullName>
    </submittedName>
</protein>
<comment type="caution">
    <text evidence="1">The sequence shown here is derived from an EMBL/GenBank/DDBJ whole genome shotgun (WGS) entry which is preliminary data.</text>
</comment>
<evidence type="ECO:0000313" key="2">
    <source>
        <dbReference type="Proteomes" id="UP001189000"/>
    </source>
</evidence>
<reference evidence="1" key="1">
    <citation type="submission" date="2023-02" db="EMBL/GenBank/DDBJ databases">
        <title>Elizabethkingia anophelis draft genomes.</title>
        <authorList>
            <person name="Nicholson A.C."/>
            <person name="Whitney A.M."/>
            <person name="Humrighouse B.W."/>
            <person name="Villarma A."/>
            <person name="Bell M."/>
            <person name="Mcquiston J."/>
        </authorList>
    </citation>
    <scope>NUCLEOTIDE SEQUENCE</scope>
    <source>
        <strain evidence="1">B4955</strain>
    </source>
</reference>
<gene>
    <name evidence="1" type="ORF">CMU51_15485</name>
</gene>
<sequence length="83" mass="9584">MDKILNEIKEERIRQIEKYAKKNSGFSLSAFLSILMEEVGEAAKDINDINLKSKRKNLFEHLRTELVQVAATAVQIIEHLDEK</sequence>
<dbReference type="AlphaFoldDB" id="A0AAE4T4Z4"/>
<organism evidence="1 2">
    <name type="scientific">Elizabethkingia anophelis</name>
    <dbReference type="NCBI Taxonomy" id="1117645"/>
    <lineage>
        <taxon>Bacteria</taxon>
        <taxon>Pseudomonadati</taxon>
        <taxon>Bacteroidota</taxon>
        <taxon>Flavobacteriia</taxon>
        <taxon>Flavobacteriales</taxon>
        <taxon>Weeksellaceae</taxon>
        <taxon>Elizabethkingia</taxon>
    </lineage>
</organism>